<dbReference type="PANTHER" id="PTHR33164:SF57">
    <property type="entry name" value="MARR-FAMILY TRANSCRIPTIONAL REGULATOR"/>
    <property type="match status" value="1"/>
</dbReference>
<feature type="domain" description="HTH marR-type" evidence="1">
    <location>
        <begin position="3"/>
        <end position="147"/>
    </location>
</feature>
<dbReference type="InterPro" id="IPR000835">
    <property type="entry name" value="HTH_MarR-typ"/>
</dbReference>
<dbReference type="PROSITE" id="PS50995">
    <property type="entry name" value="HTH_MARR_2"/>
    <property type="match status" value="1"/>
</dbReference>
<dbReference type="PANTHER" id="PTHR33164">
    <property type="entry name" value="TRANSCRIPTIONAL REGULATOR, MARR FAMILY"/>
    <property type="match status" value="1"/>
</dbReference>
<evidence type="ECO:0000313" key="3">
    <source>
        <dbReference type="Proteomes" id="UP001501251"/>
    </source>
</evidence>
<dbReference type="InterPro" id="IPR036388">
    <property type="entry name" value="WH-like_DNA-bd_sf"/>
</dbReference>
<dbReference type="SUPFAM" id="SSF46785">
    <property type="entry name" value="Winged helix' DNA-binding domain"/>
    <property type="match status" value="1"/>
</dbReference>
<gene>
    <name evidence="2" type="ORF">GCM10022252_42680</name>
</gene>
<dbReference type="RefSeq" id="WP_344919729.1">
    <property type="nucleotide sequence ID" value="NZ_BAABAQ010000007.1"/>
</dbReference>
<accession>A0ABP8B1W3</accession>
<dbReference type="Pfam" id="PF12802">
    <property type="entry name" value="MarR_2"/>
    <property type="match status" value="1"/>
</dbReference>
<protein>
    <submittedName>
        <fullName evidence="2">MarR family winged helix-turn-helix transcriptional regulator</fullName>
    </submittedName>
</protein>
<organism evidence="2 3">
    <name type="scientific">Streptosporangium oxazolinicum</name>
    <dbReference type="NCBI Taxonomy" id="909287"/>
    <lineage>
        <taxon>Bacteria</taxon>
        <taxon>Bacillati</taxon>
        <taxon>Actinomycetota</taxon>
        <taxon>Actinomycetes</taxon>
        <taxon>Streptosporangiales</taxon>
        <taxon>Streptosporangiaceae</taxon>
        <taxon>Streptosporangium</taxon>
    </lineage>
</organism>
<dbReference type="InterPro" id="IPR039422">
    <property type="entry name" value="MarR/SlyA-like"/>
</dbReference>
<dbReference type="SMART" id="SM00347">
    <property type="entry name" value="HTH_MARR"/>
    <property type="match status" value="1"/>
</dbReference>
<comment type="caution">
    <text evidence="2">The sequence shown here is derived from an EMBL/GenBank/DDBJ whole genome shotgun (WGS) entry which is preliminary data.</text>
</comment>
<name>A0ABP8B1W3_9ACTN</name>
<keyword evidence="3" id="KW-1185">Reference proteome</keyword>
<dbReference type="Gene3D" id="1.10.10.10">
    <property type="entry name" value="Winged helix-like DNA-binding domain superfamily/Winged helix DNA-binding domain"/>
    <property type="match status" value="1"/>
</dbReference>
<sequence>MVNDAGSMTIQQAVRSMLLLMPRLVGRAKRLPVPEPLRTLDLAPRHLSLLAYLQHDGPLTVSRLAERLEVAPTTVSLMVGDLSRRGVLTREEDDTDRRRRVVAIAPEYAEPIREWLAGSALAWAEVLADLTPAERATIVRTMRAYETALGRRMRT</sequence>
<reference evidence="3" key="1">
    <citation type="journal article" date="2019" name="Int. J. Syst. Evol. Microbiol.">
        <title>The Global Catalogue of Microorganisms (GCM) 10K type strain sequencing project: providing services to taxonomists for standard genome sequencing and annotation.</title>
        <authorList>
            <consortium name="The Broad Institute Genomics Platform"/>
            <consortium name="The Broad Institute Genome Sequencing Center for Infectious Disease"/>
            <person name="Wu L."/>
            <person name="Ma J."/>
        </authorList>
    </citation>
    <scope>NUCLEOTIDE SEQUENCE [LARGE SCALE GENOMIC DNA]</scope>
    <source>
        <strain evidence="3">JCM 17388</strain>
    </source>
</reference>
<evidence type="ECO:0000313" key="2">
    <source>
        <dbReference type="EMBL" id="GAA4195987.1"/>
    </source>
</evidence>
<dbReference type="InterPro" id="IPR036390">
    <property type="entry name" value="WH_DNA-bd_sf"/>
</dbReference>
<dbReference type="EMBL" id="BAABAQ010000007">
    <property type="protein sequence ID" value="GAA4195987.1"/>
    <property type="molecule type" value="Genomic_DNA"/>
</dbReference>
<proteinExistence type="predicted"/>
<dbReference type="Proteomes" id="UP001501251">
    <property type="component" value="Unassembled WGS sequence"/>
</dbReference>
<evidence type="ECO:0000259" key="1">
    <source>
        <dbReference type="PROSITE" id="PS50995"/>
    </source>
</evidence>